<dbReference type="SUPFAM" id="SSF53474">
    <property type="entry name" value="alpha/beta-Hydrolases"/>
    <property type="match status" value="1"/>
</dbReference>
<dbReference type="InterPro" id="IPR029058">
    <property type="entry name" value="AB_hydrolase_fold"/>
</dbReference>
<proteinExistence type="predicted"/>
<evidence type="ECO:0000313" key="2">
    <source>
        <dbReference type="Proteomes" id="UP000608955"/>
    </source>
</evidence>
<protein>
    <recommendedName>
        <fullName evidence="3">Alpha/beta hydrolase</fullName>
    </recommendedName>
</protein>
<evidence type="ECO:0008006" key="3">
    <source>
        <dbReference type="Google" id="ProtNLM"/>
    </source>
</evidence>
<dbReference type="AlphaFoldDB" id="A0A919CWY5"/>
<dbReference type="Gene3D" id="3.40.50.1820">
    <property type="entry name" value="alpha/beta hydrolase"/>
    <property type="match status" value="1"/>
</dbReference>
<reference evidence="1" key="1">
    <citation type="journal article" date="2014" name="Int. J. Syst. Evol. Microbiol.">
        <title>Complete genome sequence of Corynebacterium casei LMG S-19264T (=DSM 44701T), isolated from a smear-ripened cheese.</title>
        <authorList>
            <consortium name="US DOE Joint Genome Institute (JGI-PGF)"/>
            <person name="Walter F."/>
            <person name="Albersmeier A."/>
            <person name="Kalinowski J."/>
            <person name="Ruckert C."/>
        </authorList>
    </citation>
    <scope>NUCLEOTIDE SEQUENCE</scope>
    <source>
        <strain evidence="1">JCM 4654</strain>
    </source>
</reference>
<sequence length="50" mass="5364">MFEGFEIAQIDVGEASVFVRFGGDGPPVVLLHGHPHTSETWHELGDGCQG</sequence>
<evidence type="ECO:0000313" key="1">
    <source>
        <dbReference type="EMBL" id="GHD91834.1"/>
    </source>
</evidence>
<reference evidence="1" key="2">
    <citation type="submission" date="2020-09" db="EMBL/GenBank/DDBJ databases">
        <authorList>
            <person name="Sun Q."/>
            <person name="Ohkuma M."/>
        </authorList>
    </citation>
    <scope>NUCLEOTIDE SEQUENCE</scope>
    <source>
        <strain evidence="1">JCM 4654</strain>
    </source>
</reference>
<dbReference type="EMBL" id="BMVF01000011">
    <property type="protein sequence ID" value="GHD91834.1"/>
    <property type="molecule type" value="Genomic_DNA"/>
</dbReference>
<name>A0A919CWY5_9ACTN</name>
<comment type="caution">
    <text evidence="1">The sequence shown here is derived from an EMBL/GenBank/DDBJ whole genome shotgun (WGS) entry which is preliminary data.</text>
</comment>
<gene>
    <name evidence="1" type="ORF">GCM10010508_42170</name>
</gene>
<accession>A0A919CWY5</accession>
<keyword evidence="2" id="KW-1185">Reference proteome</keyword>
<organism evidence="1 2">
    <name type="scientific">Streptomyces naganishii JCM 4654</name>
    <dbReference type="NCBI Taxonomy" id="1306179"/>
    <lineage>
        <taxon>Bacteria</taxon>
        <taxon>Bacillati</taxon>
        <taxon>Actinomycetota</taxon>
        <taxon>Actinomycetes</taxon>
        <taxon>Kitasatosporales</taxon>
        <taxon>Streptomycetaceae</taxon>
        <taxon>Streptomyces</taxon>
    </lineage>
</organism>
<dbReference type="Proteomes" id="UP000608955">
    <property type="component" value="Unassembled WGS sequence"/>
</dbReference>